<comment type="caution">
    <text evidence="2">The sequence shown here is derived from an EMBL/GenBank/DDBJ whole genome shotgun (WGS) entry which is preliminary data.</text>
</comment>
<dbReference type="Proteomes" id="UP000649617">
    <property type="component" value="Unassembled WGS sequence"/>
</dbReference>
<dbReference type="AlphaFoldDB" id="A0A812UQZ7"/>
<proteinExistence type="predicted"/>
<protein>
    <submittedName>
        <fullName evidence="2">Uncharacterized protein</fullName>
    </submittedName>
</protein>
<gene>
    <name evidence="2" type="ORF">SPIL2461_LOCUS15452</name>
</gene>
<sequence length="54" mass="6158">DEERADEGRENQDQEGEDDAAPADSRAVTNRAEWREFRAQFANNTLLADELYGD</sequence>
<feature type="compositionally biased region" description="Basic and acidic residues" evidence="1">
    <location>
        <begin position="1"/>
        <end position="12"/>
    </location>
</feature>
<feature type="non-terminal residue" evidence="2">
    <location>
        <position position="54"/>
    </location>
</feature>
<feature type="non-terminal residue" evidence="2">
    <location>
        <position position="1"/>
    </location>
</feature>
<evidence type="ECO:0000256" key="1">
    <source>
        <dbReference type="SAM" id="MobiDB-lite"/>
    </source>
</evidence>
<accession>A0A812UQZ7</accession>
<organism evidence="2 3">
    <name type="scientific">Symbiodinium pilosum</name>
    <name type="common">Dinoflagellate</name>
    <dbReference type="NCBI Taxonomy" id="2952"/>
    <lineage>
        <taxon>Eukaryota</taxon>
        <taxon>Sar</taxon>
        <taxon>Alveolata</taxon>
        <taxon>Dinophyceae</taxon>
        <taxon>Suessiales</taxon>
        <taxon>Symbiodiniaceae</taxon>
        <taxon>Symbiodinium</taxon>
    </lineage>
</organism>
<evidence type="ECO:0000313" key="3">
    <source>
        <dbReference type="Proteomes" id="UP000649617"/>
    </source>
</evidence>
<evidence type="ECO:0000313" key="2">
    <source>
        <dbReference type="EMBL" id="CAE7573721.1"/>
    </source>
</evidence>
<feature type="region of interest" description="Disordered" evidence="1">
    <location>
        <begin position="1"/>
        <end position="31"/>
    </location>
</feature>
<keyword evidence="3" id="KW-1185">Reference proteome</keyword>
<dbReference type="EMBL" id="CAJNIZ010037880">
    <property type="protein sequence ID" value="CAE7573721.1"/>
    <property type="molecule type" value="Genomic_DNA"/>
</dbReference>
<reference evidence="2" key="1">
    <citation type="submission" date="2021-02" db="EMBL/GenBank/DDBJ databases">
        <authorList>
            <person name="Dougan E. K."/>
            <person name="Rhodes N."/>
            <person name="Thang M."/>
            <person name="Chan C."/>
        </authorList>
    </citation>
    <scope>NUCLEOTIDE SEQUENCE</scope>
</reference>
<name>A0A812UQZ7_SYMPI</name>